<dbReference type="InterPro" id="IPR000719">
    <property type="entry name" value="Prot_kinase_dom"/>
</dbReference>
<dbReference type="Gene3D" id="1.10.510.10">
    <property type="entry name" value="Transferase(Phosphotransferase) domain 1"/>
    <property type="match status" value="1"/>
</dbReference>
<evidence type="ECO:0000313" key="2">
    <source>
        <dbReference type="Ensembl" id="ENSNBRP00000029763.1"/>
    </source>
</evidence>
<dbReference type="Ensembl" id="ENSNBRT00000030527.1">
    <property type="protein sequence ID" value="ENSNBRP00000029763.1"/>
    <property type="gene ID" value="ENSNBRG00000022616.1"/>
</dbReference>
<dbReference type="Pfam" id="PF00069">
    <property type="entry name" value="Pkinase"/>
    <property type="match status" value="2"/>
</dbReference>
<dbReference type="Proteomes" id="UP000261580">
    <property type="component" value="Unassembled WGS sequence"/>
</dbReference>
<dbReference type="InterPro" id="IPR011009">
    <property type="entry name" value="Kinase-like_dom_sf"/>
</dbReference>
<protein>
    <submittedName>
        <fullName evidence="2">Myosin light chain kinase family, member 4b</fullName>
    </submittedName>
</protein>
<name>A0A3Q4I711_NEOBR</name>
<keyword evidence="3" id="KW-1185">Reference proteome</keyword>
<accession>A0A3Q4I711</accession>
<evidence type="ECO:0000259" key="1">
    <source>
        <dbReference type="PROSITE" id="PS50011"/>
    </source>
</evidence>
<dbReference type="Bgee" id="ENSNBRG00000022616">
    <property type="expression patterns" value="Expressed in heart and 3 other cell types or tissues"/>
</dbReference>
<dbReference type="Gene3D" id="3.30.200.20">
    <property type="entry name" value="Phosphorylase Kinase, domain 1"/>
    <property type="match status" value="1"/>
</dbReference>
<dbReference type="GeneTree" id="ENSGT00940000156211"/>
<dbReference type="AlphaFoldDB" id="A0A3Q4I711"/>
<feature type="domain" description="Protein kinase" evidence="1">
    <location>
        <begin position="1"/>
        <end position="212"/>
    </location>
</feature>
<sequence>VHKCVENSSGLTLAAKIIKARSQKEKVMNQLNHANLIQLYAAFESRNDIILVMEYVEGGELFDRIIDENYNLTELDTVLFIRQICEGLQYMHKMYILHLDLKPENILCSPHLSCTGLFEYFLAPEVINYEFVSFPTDMWSLGVITYILSGLSPFLGDDDNETLNNILACEWNFEEEEFKDVSDEAKDFITRLLVKSKSWRMSATESLKHPWLSDRSLHYQLNRKVNTKFTLQQNLLYSKQTSKTNENSLAHSPASSQ</sequence>
<evidence type="ECO:0000313" key="3">
    <source>
        <dbReference type="Proteomes" id="UP000261580"/>
    </source>
</evidence>
<dbReference type="SUPFAM" id="SSF56112">
    <property type="entry name" value="Protein kinase-like (PK-like)"/>
    <property type="match status" value="1"/>
</dbReference>
<organism evidence="2 3">
    <name type="scientific">Neolamprologus brichardi</name>
    <name type="common">Fairy cichlid</name>
    <name type="synonym">Lamprologus brichardi</name>
    <dbReference type="NCBI Taxonomy" id="32507"/>
    <lineage>
        <taxon>Eukaryota</taxon>
        <taxon>Metazoa</taxon>
        <taxon>Chordata</taxon>
        <taxon>Craniata</taxon>
        <taxon>Vertebrata</taxon>
        <taxon>Euteleostomi</taxon>
        <taxon>Actinopterygii</taxon>
        <taxon>Neopterygii</taxon>
        <taxon>Teleostei</taxon>
        <taxon>Neoteleostei</taxon>
        <taxon>Acanthomorphata</taxon>
        <taxon>Ovalentaria</taxon>
        <taxon>Cichlomorphae</taxon>
        <taxon>Cichliformes</taxon>
        <taxon>Cichlidae</taxon>
        <taxon>African cichlids</taxon>
        <taxon>Pseudocrenilabrinae</taxon>
        <taxon>Lamprologini</taxon>
        <taxon>Neolamprologus</taxon>
    </lineage>
</organism>
<dbReference type="PROSITE" id="PS50011">
    <property type="entry name" value="PROTEIN_KINASE_DOM"/>
    <property type="match status" value="1"/>
</dbReference>
<dbReference type="SMART" id="SM00220">
    <property type="entry name" value="S_TKc"/>
    <property type="match status" value="1"/>
</dbReference>
<dbReference type="GO" id="GO:0004672">
    <property type="term" value="F:protein kinase activity"/>
    <property type="evidence" value="ECO:0007669"/>
    <property type="project" value="InterPro"/>
</dbReference>
<dbReference type="InterPro" id="IPR008271">
    <property type="entry name" value="Ser/Thr_kinase_AS"/>
</dbReference>
<dbReference type="GO" id="GO:0005524">
    <property type="term" value="F:ATP binding"/>
    <property type="evidence" value="ECO:0007669"/>
    <property type="project" value="InterPro"/>
</dbReference>
<reference evidence="2" key="1">
    <citation type="submission" date="2025-08" db="UniProtKB">
        <authorList>
            <consortium name="Ensembl"/>
        </authorList>
    </citation>
    <scope>IDENTIFICATION</scope>
</reference>
<proteinExistence type="predicted"/>
<reference evidence="2" key="2">
    <citation type="submission" date="2025-09" db="UniProtKB">
        <authorList>
            <consortium name="Ensembl"/>
        </authorList>
    </citation>
    <scope>IDENTIFICATION</scope>
</reference>
<dbReference type="PROSITE" id="PS00108">
    <property type="entry name" value="PROTEIN_KINASE_ST"/>
    <property type="match status" value="1"/>
</dbReference>
<dbReference type="PANTHER" id="PTHR24347">
    <property type="entry name" value="SERINE/THREONINE-PROTEIN KINASE"/>
    <property type="match status" value="1"/>
</dbReference>